<evidence type="ECO:0000256" key="10">
    <source>
        <dbReference type="PROSITE-ProRule" id="PRU00182"/>
    </source>
</evidence>
<dbReference type="Pfam" id="PF01479">
    <property type="entry name" value="S4"/>
    <property type="match status" value="1"/>
</dbReference>
<dbReference type="PROSITE" id="PS50889">
    <property type="entry name" value="S4"/>
    <property type="match status" value="1"/>
</dbReference>
<gene>
    <name evidence="12" type="ORF">XTPLMG730_0140</name>
</gene>
<keyword evidence="10" id="KW-0694">RNA-binding</keyword>
<evidence type="ECO:0000256" key="7">
    <source>
        <dbReference type="ARBA" id="ARBA00042843"/>
    </source>
</evidence>
<dbReference type="InterPro" id="IPR050343">
    <property type="entry name" value="RsuA_PseudoU_synthase"/>
</dbReference>
<dbReference type="Gene3D" id="3.10.290.10">
    <property type="entry name" value="RNA-binding S4 domain"/>
    <property type="match status" value="1"/>
</dbReference>
<organism evidence="12 13">
    <name type="scientific">Xanthomonas graminis pv. phlei</name>
    <dbReference type="NCBI Taxonomy" id="487906"/>
    <lineage>
        <taxon>Bacteria</taxon>
        <taxon>Pseudomonadati</taxon>
        <taxon>Pseudomonadota</taxon>
        <taxon>Gammaproteobacteria</taxon>
        <taxon>Lysobacterales</taxon>
        <taxon>Lysobacteraceae</taxon>
        <taxon>Xanthomonas</taxon>
        <taxon>Xanthomonas translucens group</taxon>
        <taxon>Xanthomonas graminis</taxon>
    </lineage>
</organism>
<evidence type="ECO:0000313" key="12">
    <source>
        <dbReference type="EMBL" id="CTP82626.1"/>
    </source>
</evidence>
<dbReference type="Gene3D" id="3.30.2350.10">
    <property type="entry name" value="Pseudouridine synthase"/>
    <property type="match status" value="1"/>
</dbReference>
<reference evidence="12 13" key="1">
    <citation type="submission" date="2015-07" db="EMBL/GenBank/DDBJ databases">
        <authorList>
            <person name="Noorani M."/>
        </authorList>
    </citation>
    <scope>NUCLEOTIDE SEQUENCE [LARGE SCALE GENOMIC DNA]</scope>
    <source>
        <strain evidence="12">LMG730</strain>
    </source>
</reference>
<evidence type="ECO:0000256" key="1">
    <source>
        <dbReference type="ARBA" id="ARBA00036390"/>
    </source>
</evidence>
<dbReference type="EC" id="5.4.99.21" evidence="3"/>
<dbReference type="GO" id="GO:0006396">
    <property type="term" value="P:RNA processing"/>
    <property type="evidence" value="ECO:0007669"/>
    <property type="project" value="UniProtKB-ARBA"/>
</dbReference>
<dbReference type="CDD" id="cd00165">
    <property type="entry name" value="S4"/>
    <property type="match status" value="1"/>
</dbReference>
<dbReference type="InterPro" id="IPR036986">
    <property type="entry name" value="S4_RNA-bd_sf"/>
</dbReference>
<name>A0A0K2ZBZ8_9XANT</name>
<dbReference type="SUPFAM" id="SSF55120">
    <property type="entry name" value="Pseudouridine synthase"/>
    <property type="match status" value="1"/>
</dbReference>
<dbReference type="InterPro" id="IPR002942">
    <property type="entry name" value="S4_RNA-bd"/>
</dbReference>
<dbReference type="GO" id="GO:0001522">
    <property type="term" value="P:pseudouridine synthesis"/>
    <property type="evidence" value="ECO:0007669"/>
    <property type="project" value="InterPro"/>
</dbReference>
<evidence type="ECO:0000259" key="11">
    <source>
        <dbReference type="SMART" id="SM00363"/>
    </source>
</evidence>
<protein>
    <recommendedName>
        <fullName evidence="4">Dual-specificity RNA pseudouridine synthase RluF</fullName>
        <ecNumber evidence="3">5.4.99.21</ecNumber>
    </recommendedName>
    <alternativeName>
        <fullName evidence="6">23S rRNA pseudouridine(2604) synthase</fullName>
    </alternativeName>
    <alternativeName>
        <fullName evidence="8">Ribosomal large subunit pseudouridine synthase F</fullName>
    </alternativeName>
    <alternativeName>
        <fullName evidence="7">rRNA pseudouridylate synthase F</fullName>
    </alternativeName>
    <alternativeName>
        <fullName evidence="9">rRNA-uridine isomerase F</fullName>
    </alternativeName>
    <alternativeName>
        <fullName evidence="5">tRNA(Tyr) pseudouridine(35) synthase</fullName>
    </alternativeName>
</protein>
<evidence type="ECO:0000256" key="6">
    <source>
        <dbReference type="ARBA" id="ARBA00041697"/>
    </source>
</evidence>
<dbReference type="SUPFAM" id="SSF55174">
    <property type="entry name" value="Alpha-L RNA-binding motif"/>
    <property type="match status" value="1"/>
</dbReference>
<evidence type="ECO:0000256" key="9">
    <source>
        <dbReference type="ARBA" id="ARBA00043147"/>
    </source>
</evidence>
<comment type="catalytic activity">
    <reaction evidence="2">
        <text>uridine(2604) in 23S rRNA = pseudouridine(2604) in 23S rRNA</text>
        <dbReference type="Rhea" id="RHEA:38875"/>
        <dbReference type="Rhea" id="RHEA-COMP:10093"/>
        <dbReference type="Rhea" id="RHEA-COMP:10094"/>
        <dbReference type="ChEBI" id="CHEBI:65314"/>
        <dbReference type="ChEBI" id="CHEBI:65315"/>
        <dbReference type="EC" id="5.4.99.21"/>
    </reaction>
</comment>
<evidence type="ECO:0000256" key="3">
    <source>
        <dbReference type="ARBA" id="ARBA00038922"/>
    </source>
</evidence>
<evidence type="ECO:0000256" key="8">
    <source>
        <dbReference type="ARBA" id="ARBA00042890"/>
    </source>
</evidence>
<proteinExistence type="predicted"/>
<evidence type="ECO:0000256" key="2">
    <source>
        <dbReference type="ARBA" id="ARBA00036535"/>
    </source>
</evidence>
<accession>A0A0K2ZBZ8</accession>
<evidence type="ECO:0000256" key="5">
    <source>
        <dbReference type="ARBA" id="ARBA00041420"/>
    </source>
</evidence>
<evidence type="ECO:0000313" key="13">
    <source>
        <dbReference type="Proteomes" id="UP000045978"/>
    </source>
</evidence>
<feature type="domain" description="RNA-binding S4" evidence="11">
    <location>
        <begin position="5"/>
        <end position="69"/>
    </location>
</feature>
<comment type="catalytic activity">
    <reaction evidence="1">
        <text>uridine(35) in tRNA(Tyr) = pseudouridine(35) in tRNA(Tyr)</text>
        <dbReference type="Rhea" id="RHEA:60556"/>
        <dbReference type="Rhea" id="RHEA-COMP:15607"/>
        <dbReference type="Rhea" id="RHEA-COMP:15608"/>
        <dbReference type="ChEBI" id="CHEBI:65314"/>
        <dbReference type="ChEBI" id="CHEBI:65315"/>
    </reaction>
</comment>
<dbReference type="RefSeq" id="WP_053836802.1">
    <property type="nucleotide sequence ID" value="NZ_CP076251.1"/>
</dbReference>
<evidence type="ECO:0000256" key="4">
    <source>
        <dbReference type="ARBA" id="ARBA00039989"/>
    </source>
</evidence>
<dbReference type="CDD" id="cd02555">
    <property type="entry name" value="PSSA_1"/>
    <property type="match status" value="1"/>
</dbReference>
<dbReference type="GO" id="GO:0160138">
    <property type="term" value="F:23S rRNA pseudouridine(2604) synthase activity"/>
    <property type="evidence" value="ECO:0007669"/>
    <property type="project" value="UniProtKB-EC"/>
</dbReference>
<dbReference type="Proteomes" id="UP000045978">
    <property type="component" value="Unassembled WGS sequence"/>
</dbReference>
<dbReference type="InterPro" id="IPR020103">
    <property type="entry name" value="PsdUridine_synth_cat_dom_sf"/>
</dbReference>
<sequence>MSAPTRLDKYVAAMLPCSRSEAQQYIEGGWVSVDGVVVEEPQAAVTTQQVTLAADAQLGAVEPATLLLHKPAGLDLDAALALVGSDTRSALDMANVRVLKRHFLRLNAPLPLEDAASGLLVLSQDGRVLRRLTEDATSIEQEFVVEVRGELKPYGMLRLAHGLVYRQRSLPPCKVSWQNEDRLRFAIKHVQPGQLQHMCAEVGLEAISLRRLRVGRIPLGKLAPGEWRYLPGGGRF</sequence>
<dbReference type="EMBL" id="CXOJ01000002">
    <property type="protein sequence ID" value="CTP82626.1"/>
    <property type="molecule type" value="Genomic_DNA"/>
</dbReference>
<dbReference type="GO" id="GO:0003723">
    <property type="term" value="F:RNA binding"/>
    <property type="evidence" value="ECO:0007669"/>
    <property type="project" value="UniProtKB-KW"/>
</dbReference>
<dbReference type="SMART" id="SM00363">
    <property type="entry name" value="S4"/>
    <property type="match status" value="1"/>
</dbReference>
<dbReference type="PANTHER" id="PTHR47683">
    <property type="entry name" value="PSEUDOURIDINE SYNTHASE FAMILY PROTEIN-RELATED"/>
    <property type="match status" value="1"/>
</dbReference>
<dbReference type="PANTHER" id="PTHR47683:SF2">
    <property type="entry name" value="RNA-BINDING S4 DOMAIN-CONTAINING PROTEIN"/>
    <property type="match status" value="1"/>
</dbReference>
<dbReference type="AlphaFoldDB" id="A0A0K2ZBZ8"/>